<organism evidence="1">
    <name type="scientific">marine sediment metagenome</name>
    <dbReference type="NCBI Taxonomy" id="412755"/>
    <lineage>
        <taxon>unclassified sequences</taxon>
        <taxon>metagenomes</taxon>
        <taxon>ecological metagenomes</taxon>
    </lineage>
</organism>
<dbReference type="EMBL" id="LAZR01004066">
    <property type="protein sequence ID" value="KKN12109.1"/>
    <property type="molecule type" value="Genomic_DNA"/>
</dbReference>
<proteinExistence type="predicted"/>
<gene>
    <name evidence="1" type="ORF">LCGC14_1019800</name>
</gene>
<sequence length="81" mass="9601">MAKMQLDEATVIRLAKMFFRRDHPARDVGRHSYRSHWCYQAISIKEGYLREARGFLIGIKTALQQTGTYRRWDDIKEELGI</sequence>
<accession>A0A0F9N2B4</accession>
<dbReference type="AlphaFoldDB" id="A0A0F9N2B4"/>
<name>A0A0F9N2B4_9ZZZZ</name>
<protein>
    <submittedName>
        <fullName evidence="1">Uncharacterized protein</fullName>
    </submittedName>
</protein>
<evidence type="ECO:0000313" key="1">
    <source>
        <dbReference type="EMBL" id="KKN12109.1"/>
    </source>
</evidence>
<reference evidence="1" key="1">
    <citation type="journal article" date="2015" name="Nature">
        <title>Complex archaea that bridge the gap between prokaryotes and eukaryotes.</title>
        <authorList>
            <person name="Spang A."/>
            <person name="Saw J.H."/>
            <person name="Jorgensen S.L."/>
            <person name="Zaremba-Niedzwiedzka K."/>
            <person name="Martijn J."/>
            <person name="Lind A.E."/>
            <person name="van Eijk R."/>
            <person name="Schleper C."/>
            <person name="Guy L."/>
            <person name="Ettema T.J."/>
        </authorList>
    </citation>
    <scope>NUCLEOTIDE SEQUENCE</scope>
</reference>
<comment type="caution">
    <text evidence="1">The sequence shown here is derived from an EMBL/GenBank/DDBJ whole genome shotgun (WGS) entry which is preliminary data.</text>
</comment>